<evidence type="ECO:0000313" key="2">
    <source>
        <dbReference type="EMBL" id="CAI9775649.1"/>
    </source>
</evidence>
<proteinExistence type="predicted"/>
<feature type="transmembrane region" description="Helical" evidence="1">
    <location>
        <begin position="42"/>
        <end position="62"/>
    </location>
</feature>
<keyword evidence="1" id="KW-0812">Transmembrane</keyword>
<name>A0AAD1ZTN9_9LAMI</name>
<evidence type="ECO:0000256" key="1">
    <source>
        <dbReference type="SAM" id="Phobius"/>
    </source>
</evidence>
<evidence type="ECO:0000313" key="3">
    <source>
        <dbReference type="Proteomes" id="UP000834106"/>
    </source>
</evidence>
<dbReference type="Proteomes" id="UP000834106">
    <property type="component" value="Chromosome 14"/>
</dbReference>
<dbReference type="EMBL" id="OU503049">
    <property type="protein sequence ID" value="CAI9775649.1"/>
    <property type="molecule type" value="Genomic_DNA"/>
</dbReference>
<keyword evidence="1" id="KW-1133">Transmembrane helix</keyword>
<accession>A0AAD1ZTN9</accession>
<protein>
    <submittedName>
        <fullName evidence="2">Uncharacterized protein</fullName>
    </submittedName>
</protein>
<gene>
    <name evidence="2" type="ORF">FPE_LOCUS23079</name>
</gene>
<keyword evidence="1" id="KW-0472">Membrane</keyword>
<reference evidence="2" key="1">
    <citation type="submission" date="2023-05" db="EMBL/GenBank/DDBJ databases">
        <authorList>
            <person name="Huff M."/>
        </authorList>
    </citation>
    <scope>NUCLEOTIDE SEQUENCE</scope>
</reference>
<sequence length="161" mass="18854">MSYFDLRYAALPVVNILKSYTAMTWEWDPFGIVIGNFTWIKFWLLTSFFFLFSFISIEIPLTPQVDMGYIRIQLKNYSVSLLVCFLASLFFPQDIFWCIYPTILLLSFCTARISSMWRSFKLSVQLLLPTIPVLNISMTTTTNIDEEPDIELLEMEQILQV</sequence>
<dbReference type="AlphaFoldDB" id="A0AAD1ZTN9"/>
<organism evidence="2 3">
    <name type="scientific">Fraxinus pennsylvanica</name>
    <dbReference type="NCBI Taxonomy" id="56036"/>
    <lineage>
        <taxon>Eukaryota</taxon>
        <taxon>Viridiplantae</taxon>
        <taxon>Streptophyta</taxon>
        <taxon>Embryophyta</taxon>
        <taxon>Tracheophyta</taxon>
        <taxon>Spermatophyta</taxon>
        <taxon>Magnoliopsida</taxon>
        <taxon>eudicotyledons</taxon>
        <taxon>Gunneridae</taxon>
        <taxon>Pentapetalae</taxon>
        <taxon>asterids</taxon>
        <taxon>lamiids</taxon>
        <taxon>Lamiales</taxon>
        <taxon>Oleaceae</taxon>
        <taxon>Oleeae</taxon>
        <taxon>Fraxinus</taxon>
    </lineage>
</organism>
<keyword evidence="3" id="KW-1185">Reference proteome</keyword>